<feature type="region of interest" description="Disordered" evidence="1">
    <location>
        <begin position="26"/>
        <end position="56"/>
    </location>
</feature>
<reference evidence="3 4" key="1">
    <citation type="journal article" date="2014" name="Genome Announc.">
        <title>Draft genome sequence of Sclerotinia borealis, a psychrophilic plant pathogenic fungus.</title>
        <authorList>
            <person name="Mardanov A.V."/>
            <person name="Beletsky A.V."/>
            <person name="Kadnikov V.V."/>
            <person name="Ignatov A.N."/>
            <person name="Ravin N.V."/>
        </authorList>
    </citation>
    <scope>NUCLEOTIDE SEQUENCE [LARGE SCALE GENOMIC DNA]</scope>
    <source>
        <strain evidence="4">F-4157</strain>
    </source>
</reference>
<dbReference type="Proteomes" id="UP000019487">
    <property type="component" value="Unassembled WGS sequence"/>
</dbReference>
<accession>W9CFI2</accession>
<evidence type="ECO:0000313" key="4">
    <source>
        <dbReference type="Proteomes" id="UP000019487"/>
    </source>
</evidence>
<feature type="region of interest" description="Disordered" evidence="1">
    <location>
        <begin position="204"/>
        <end position="226"/>
    </location>
</feature>
<dbReference type="HOGENOM" id="CLU_733963_0_0_1"/>
<evidence type="ECO:0000256" key="2">
    <source>
        <dbReference type="SAM" id="Phobius"/>
    </source>
</evidence>
<dbReference type="OrthoDB" id="3535749at2759"/>
<keyword evidence="2" id="KW-0812">Transmembrane</keyword>
<feature type="compositionally biased region" description="Low complexity" evidence="1">
    <location>
        <begin position="213"/>
        <end position="226"/>
    </location>
</feature>
<sequence>MDAGMSMLFISALPMAPAPDTFVQSRQDFQDSHASSRHHANFKNRRQKSLQGDSIPPGLDVQPYLEDIRPVVQNCQRRTSAAEEFLVDVLMNKKSQDETKASRLKSEGCLFKSFWNKLVIWIRERFLASTSKSKSTSRQRSPKPNRCLATYKGGDGIDVIGTSLASQDQALTPIATSHDSAVNNRVAAVDISVLHSQGPASICPPPSVESLHNQPPTNNTSSKPPTQIHRAFRNANIMSPENERKIDKVMERLTGINCRHGLGIQDEMDMVSSSSYGYGFYWTCCNHICAKARVMGRLGGGVMEVAVKGPVSFISLCSGGVVSYIFMSLLGTLCRRKNSLSNEKCGECGHPVCVVCEKVAECAKANGKGNGRVQATV</sequence>
<keyword evidence="2" id="KW-0472">Membrane</keyword>
<protein>
    <submittedName>
        <fullName evidence="3">Uncharacterized protein</fullName>
    </submittedName>
</protein>
<comment type="caution">
    <text evidence="3">The sequence shown here is derived from an EMBL/GenBank/DDBJ whole genome shotgun (WGS) entry which is preliminary data.</text>
</comment>
<organism evidence="3 4">
    <name type="scientific">Sclerotinia borealis (strain F-4128)</name>
    <dbReference type="NCBI Taxonomy" id="1432307"/>
    <lineage>
        <taxon>Eukaryota</taxon>
        <taxon>Fungi</taxon>
        <taxon>Dikarya</taxon>
        <taxon>Ascomycota</taxon>
        <taxon>Pezizomycotina</taxon>
        <taxon>Leotiomycetes</taxon>
        <taxon>Helotiales</taxon>
        <taxon>Sclerotiniaceae</taxon>
        <taxon>Sclerotinia</taxon>
    </lineage>
</organism>
<gene>
    <name evidence="3" type="ORF">SBOR_4092</name>
</gene>
<dbReference type="AlphaFoldDB" id="W9CFI2"/>
<name>W9CFI2_SCLBF</name>
<keyword evidence="4" id="KW-1185">Reference proteome</keyword>
<keyword evidence="2" id="KW-1133">Transmembrane helix</keyword>
<feature type="transmembrane region" description="Helical" evidence="2">
    <location>
        <begin position="313"/>
        <end position="334"/>
    </location>
</feature>
<dbReference type="EMBL" id="AYSA01000183">
    <property type="protein sequence ID" value="ESZ95507.1"/>
    <property type="molecule type" value="Genomic_DNA"/>
</dbReference>
<proteinExistence type="predicted"/>
<feature type="compositionally biased region" description="Basic residues" evidence="1">
    <location>
        <begin position="35"/>
        <end position="48"/>
    </location>
</feature>
<evidence type="ECO:0000256" key="1">
    <source>
        <dbReference type="SAM" id="MobiDB-lite"/>
    </source>
</evidence>
<evidence type="ECO:0000313" key="3">
    <source>
        <dbReference type="EMBL" id="ESZ95507.1"/>
    </source>
</evidence>